<evidence type="ECO:0000256" key="1">
    <source>
        <dbReference type="PROSITE-ProRule" id="PRU00325"/>
    </source>
</evidence>
<dbReference type="PROSITE" id="PS50966">
    <property type="entry name" value="ZF_SWIM"/>
    <property type="match status" value="1"/>
</dbReference>
<organism evidence="3 5">
    <name type="scientific">Rotaria socialis</name>
    <dbReference type="NCBI Taxonomy" id="392032"/>
    <lineage>
        <taxon>Eukaryota</taxon>
        <taxon>Metazoa</taxon>
        <taxon>Spiralia</taxon>
        <taxon>Gnathifera</taxon>
        <taxon>Rotifera</taxon>
        <taxon>Eurotatoria</taxon>
        <taxon>Bdelloidea</taxon>
        <taxon>Philodinida</taxon>
        <taxon>Philodinidae</taxon>
        <taxon>Rotaria</taxon>
    </lineage>
</organism>
<dbReference type="EMBL" id="CAJNYV010004193">
    <property type="protein sequence ID" value="CAF3652894.1"/>
    <property type="molecule type" value="Genomic_DNA"/>
</dbReference>
<dbReference type="Proteomes" id="UP000663865">
    <property type="component" value="Unassembled WGS sequence"/>
</dbReference>
<dbReference type="AlphaFoldDB" id="A0A818RE84"/>
<protein>
    <recommendedName>
        <fullName evidence="2">SWIM-type domain-containing protein</fullName>
    </recommendedName>
</protein>
<sequence length="232" mass="27025">MQLIKNETIFDAAIKLFQQKWKAKECPLINNFIDYFINEWYMSNKGWFEGFAIGYPSSNNALEATNGTIKSLYTFRERLPVGEFLSVLENDIIHQLSRERNTDDPITSQNVKAFANVPSINLSLWTSTNHWIKEEREKLLYNQQNVKWCDFDIMKNEQLSFWECEFLNESENWTKSTCSCPACLKYYICTHIIGSAARYKLCSIPLEAKNIPLGQKRKRGRVAKAKKALIVQ</sequence>
<keyword evidence="1" id="KW-0863">Zinc-finger</keyword>
<evidence type="ECO:0000313" key="3">
    <source>
        <dbReference type="EMBL" id="CAF3652894.1"/>
    </source>
</evidence>
<keyword evidence="1" id="KW-0479">Metal-binding</keyword>
<feature type="domain" description="SWIM-type" evidence="2">
    <location>
        <begin position="162"/>
        <end position="200"/>
    </location>
</feature>
<gene>
    <name evidence="3" type="ORF">KIK155_LOCUS23566</name>
    <name evidence="4" type="ORF">TOA249_LOCUS28670</name>
</gene>
<reference evidence="3" key="1">
    <citation type="submission" date="2021-02" db="EMBL/GenBank/DDBJ databases">
        <authorList>
            <person name="Nowell W R."/>
        </authorList>
    </citation>
    <scope>NUCLEOTIDE SEQUENCE</scope>
</reference>
<evidence type="ECO:0000259" key="2">
    <source>
        <dbReference type="PROSITE" id="PS50966"/>
    </source>
</evidence>
<accession>A0A818RE84</accession>
<comment type="caution">
    <text evidence="3">The sequence shown here is derived from an EMBL/GenBank/DDBJ whole genome shotgun (WGS) entry which is preliminary data.</text>
</comment>
<evidence type="ECO:0000313" key="5">
    <source>
        <dbReference type="Proteomes" id="UP000663865"/>
    </source>
</evidence>
<dbReference type="GO" id="GO:0008270">
    <property type="term" value="F:zinc ion binding"/>
    <property type="evidence" value="ECO:0007669"/>
    <property type="project" value="UniProtKB-KW"/>
</dbReference>
<name>A0A818RE84_9BILA</name>
<evidence type="ECO:0000313" key="4">
    <source>
        <dbReference type="EMBL" id="CAF4873383.1"/>
    </source>
</evidence>
<dbReference type="Proteomes" id="UP000663838">
    <property type="component" value="Unassembled WGS sequence"/>
</dbReference>
<proteinExistence type="predicted"/>
<dbReference type="EMBL" id="CAJOBS010004077">
    <property type="protein sequence ID" value="CAF4873383.1"/>
    <property type="molecule type" value="Genomic_DNA"/>
</dbReference>
<dbReference type="InterPro" id="IPR007527">
    <property type="entry name" value="Znf_SWIM"/>
</dbReference>
<keyword evidence="1" id="KW-0862">Zinc</keyword>